<sequence length="90" mass="9530">MYTKMIVSMLVAAASLASATTFAAPTDNEVRVEASATKVATEDGKTRYWSHPRLGMIKVDAAGRMLAARSNTGEAEPSGVLSGIRSSRVR</sequence>
<reference evidence="4" key="1">
    <citation type="journal article" date="2019" name="Int. J. Syst. Evol. Microbiol.">
        <title>The Global Catalogue of Microorganisms (GCM) 10K type strain sequencing project: providing services to taxonomists for standard genome sequencing and annotation.</title>
        <authorList>
            <consortium name="The Broad Institute Genomics Platform"/>
            <consortium name="The Broad Institute Genome Sequencing Center for Infectious Disease"/>
            <person name="Wu L."/>
            <person name="Ma J."/>
        </authorList>
    </citation>
    <scope>NUCLEOTIDE SEQUENCE [LARGE SCALE GENOMIC DNA]</scope>
    <source>
        <strain evidence="4">CCUG 2113</strain>
    </source>
</reference>
<feature type="chain" id="PRO_5047028064" description="D-alanyl-D-alanine carboxypeptidase" evidence="2">
    <location>
        <begin position="24"/>
        <end position="90"/>
    </location>
</feature>
<name>A0ABV8DIP2_9BURK</name>
<evidence type="ECO:0000256" key="1">
    <source>
        <dbReference type="SAM" id="MobiDB-lite"/>
    </source>
</evidence>
<dbReference type="Proteomes" id="UP001595693">
    <property type="component" value="Unassembled WGS sequence"/>
</dbReference>
<evidence type="ECO:0000313" key="3">
    <source>
        <dbReference type="EMBL" id="MFC3937870.1"/>
    </source>
</evidence>
<feature type="signal peptide" evidence="2">
    <location>
        <begin position="1"/>
        <end position="23"/>
    </location>
</feature>
<protein>
    <recommendedName>
        <fullName evidence="5">D-alanyl-D-alanine carboxypeptidase</fullName>
    </recommendedName>
</protein>
<comment type="caution">
    <text evidence="3">The sequence shown here is derived from an EMBL/GenBank/DDBJ whole genome shotgun (WGS) entry which is preliminary data.</text>
</comment>
<evidence type="ECO:0000313" key="4">
    <source>
        <dbReference type="Proteomes" id="UP001595693"/>
    </source>
</evidence>
<proteinExistence type="predicted"/>
<dbReference type="RefSeq" id="WP_055401393.1">
    <property type="nucleotide sequence ID" value="NZ_JAMXAX010000203.1"/>
</dbReference>
<evidence type="ECO:0000256" key="2">
    <source>
        <dbReference type="SAM" id="SignalP"/>
    </source>
</evidence>
<keyword evidence="2" id="KW-0732">Signal</keyword>
<accession>A0ABV8DIP2</accession>
<keyword evidence="4" id="KW-1185">Reference proteome</keyword>
<organism evidence="3 4">
    <name type="scientific">Acidovorax facilis</name>
    <dbReference type="NCBI Taxonomy" id="12917"/>
    <lineage>
        <taxon>Bacteria</taxon>
        <taxon>Pseudomonadati</taxon>
        <taxon>Pseudomonadota</taxon>
        <taxon>Betaproteobacteria</taxon>
        <taxon>Burkholderiales</taxon>
        <taxon>Comamonadaceae</taxon>
        <taxon>Acidovorax</taxon>
    </lineage>
</organism>
<evidence type="ECO:0008006" key="5">
    <source>
        <dbReference type="Google" id="ProtNLM"/>
    </source>
</evidence>
<dbReference type="EMBL" id="JBHSAJ010000144">
    <property type="protein sequence ID" value="MFC3937870.1"/>
    <property type="molecule type" value="Genomic_DNA"/>
</dbReference>
<feature type="region of interest" description="Disordered" evidence="1">
    <location>
        <begin position="69"/>
        <end position="90"/>
    </location>
</feature>
<gene>
    <name evidence="3" type="ORF">ACFOW3_24930</name>
</gene>